<dbReference type="AlphaFoldDB" id="A0ABD1R7J1"/>
<organism evidence="2 3">
    <name type="scientific">Abeliophyllum distichum</name>
    <dbReference type="NCBI Taxonomy" id="126358"/>
    <lineage>
        <taxon>Eukaryota</taxon>
        <taxon>Viridiplantae</taxon>
        <taxon>Streptophyta</taxon>
        <taxon>Embryophyta</taxon>
        <taxon>Tracheophyta</taxon>
        <taxon>Spermatophyta</taxon>
        <taxon>Magnoliopsida</taxon>
        <taxon>eudicotyledons</taxon>
        <taxon>Gunneridae</taxon>
        <taxon>Pentapetalae</taxon>
        <taxon>asterids</taxon>
        <taxon>lamiids</taxon>
        <taxon>Lamiales</taxon>
        <taxon>Oleaceae</taxon>
        <taxon>Forsythieae</taxon>
        <taxon>Abeliophyllum</taxon>
    </lineage>
</organism>
<dbReference type="EMBL" id="JBFOLK010000009">
    <property type="protein sequence ID" value="KAL2484399.1"/>
    <property type="molecule type" value="Genomic_DNA"/>
</dbReference>
<gene>
    <name evidence="2" type="ORF">Adt_29155</name>
</gene>
<feature type="compositionally biased region" description="Polar residues" evidence="1">
    <location>
        <begin position="65"/>
        <end position="80"/>
    </location>
</feature>
<comment type="caution">
    <text evidence="2">The sequence shown here is derived from an EMBL/GenBank/DDBJ whole genome shotgun (WGS) entry which is preliminary data.</text>
</comment>
<evidence type="ECO:0000313" key="2">
    <source>
        <dbReference type="EMBL" id="KAL2484399.1"/>
    </source>
</evidence>
<name>A0ABD1R7J1_9LAMI</name>
<evidence type="ECO:0000256" key="1">
    <source>
        <dbReference type="SAM" id="MobiDB-lite"/>
    </source>
</evidence>
<protein>
    <submittedName>
        <fullName evidence="2">Uncharacterized protein</fullName>
    </submittedName>
</protein>
<keyword evidence="3" id="KW-1185">Reference proteome</keyword>
<feature type="region of interest" description="Disordered" evidence="1">
    <location>
        <begin position="43"/>
        <end position="106"/>
    </location>
</feature>
<feature type="compositionally biased region" description="Polar residues" evidence="1">
    <location>
        <begin position="43"/>
        <end position="58"/>
    </location>
</feature>
<proteinExistence type="predicted"/>
<sequence>MGTTTKWGRAKLNSSTIGQTVTMRQQPAPKMYHEYRLQISPAANTVSKSHQPAVQNTGFRVDPNHLSQNTGRGSSQNTGRGSLRLAKEKGAVRSRRKKKESDAGMHSRLAVGCLRRTVGRRLILEKTTAVGRN</sequence>
<dbReference type="Proteomes" id="UP001604336">
    <property type="component" value="Unassembled WGS sequence"/>
</dbReference>
<accession>A0ABD1R7J1</accession>
<evidence type="ECO:0000313" key="3">
    <source>
        <dbReference type="Proteomes" id="UP001604336"/>
    </source>
</evidence>
<reference evidence="3" key="1">
    <citation type="submission" date="2024-07" db="EMBL/GenBank/DDBJ databases">
        <title>Two chromosome-level genome assemblies of Korean endemic species Abeliophyllum distichum and Forsythia ovata (Oleaceae).</title>
        <authorList>
            <person name="Jang H."/>
        </authorList>
    </citation>
    <scope>NUCLEOTIDE SEQUENCE [LARGE SCALE GENOMIC DNA]</scope>
</reference>